<dbReference type="InterPro" id="IPR027469">
    <property type="entry name" value="Cation_efflux_TMD_sf"/>
</dbReference>
<evidence type="ECO:0000313" key="11">
    <source>
        <dbReference type="Proteomes" id="UP001152747"/>
    </source>
</evidence>
<dbReference type="InterPro" id="IPR002524">
    <property type="entry name" value="Cation_efflux"/>
</dbReference>
<evidence type="ECO:0000256" key="3">
    <source>
        <dbReference type="ARBA" id="ARBA00022692"/>
    </source>
</evidence>
<evidence type="ECO:0000256" key="8">
    <source>
        <dbReference type="SAM" id="Phobius"/>
    </source>
</evidence>
<name>A0A9P1NCK6_9PELO</name>
<dbReference type="PANTHER" id="PTHR45820">
    <property type="entry name" value="FI23527P1"/>
    <property type="match status" value="1"/>
</dbReference>
<dbReference type="InterPro" id="IPR058533">
    <property type="entry name" value="Cation_efflux_TM"/>
</dbReference>
<evidence type="ECO:0000256" key="7">
    <source>
        <dbReference type="SAM" id="MobiDB-lite"/>
    </source>
</evidence>
<feature type="compositionally biased region" description="Basic and acidic residues" evidence="7">
    <location>
        <begin position="200"/>
        <end position="210"/>
    </location>
</feature>
<feature type="region of interest" description="Disordered" evidence="7">
    <location>
        <begin position="248"/>
        <end position="268"/>
    </location>
</feature>
<proteinExistence type="inferred from homology"/>
<accession>A0A9P1NCK6</accession>
<dbReference type="GO" id="GO:0010312">
    <property type="term" value="P:detoxification of zinc ion"/>
    <property type="evidence" value="ECO:0007669"/>
    <property type="project" value="TreeGrafter"/>
</dbReference>
<comment type="similarity">
    <text evidence="2">Belongs to the cation diffusion facilitator (CDF) transporter (TC 2.A.4) family. SLC30A subfamily.</text>
</comment>
<organism evidence="10 11">
    <name type="scientific">Caenorhabditis angaria</name>
    <dbReference type="NCBI Taxonomy" id="860376"/>
    <lineage>
        <taxon>Eukaryota</taxon>
        <taxon>Metazoa</taxon>
        <taxon>Ecdysozoa</taxon>
        <taxon>Nematoda</taxon>
        <taxon>Chromadorea</taxon>
        <taxon>Rhabditida</taxon>
        <taxon>Rhabditina</taxon>
        <taxon>Rhabditomorpha</taxon>
        <taxon>Rhabditoidea</taxon>
        <taxon>Rhabditidae</taxon>
        <taxon>Peloderinae</taxon>
        <taxon>Caenorhabditis</taxon>
    </lineage>
</organism>
<dbReference type="GO" id="GO:0005385">
    <property type="term" value="F:zinc ion transmembrane transporter activity"/>
    <property type="evidence" value="ECO:0007669"/>
    <property type="project" value="TreeGrafter"/>
</dbReference>
<feature type="compositionally biased region" description="Basic and acidic residues" evidence="7">
    <location>
        <begin position="251"/>
        <end position="262"/>
    </location>
</feature>
<evidence type="ECO:0000259" key="9">
    <source>
        <dbReference type="Pfam" id="PF01545"/>
    </source>
</evidence>
<dbReference type="PANTHER" id="PTHR45820:SF4">
    <property type="entry name" value="ZINC TRANSPORTER 63C, ISOFORM F"/>
    <property type="match status" value="1"/>
</dbReference>
<feature type="transmembrane region" description="Helical" evidence="8">
    <location>
        <begin position="151"/>
        <end position="168"/>
    </location>
</feature>
<evidence type="ECO:0000313" key="10">
    <source>
        <dbReference type="EMBL" id="CAI5456627.1"/>
    </source>
</evidence>
<evidence type="ECO:0000256" key="2">
    <source>
        <dbReference type="ARBA" id="ARBA00008873"/>
    </source>
</evidence>
<gene>
    <name evidence="10" type="ORF">CAMP_LOCUS19264</name>
</gene>
<keyword evidence="6 8" id="KW-0472">Membrane</keyword>
<feature type="transmembrane region" description="Helical" evidence="8">
    <location>
        <begin position="78"/>
        <end position="97"/>
    </location>
</feature>
<dbReference type="GO" id="GO:0006882">
    <property type="term" value="P:intracellular zinc ion homeostasis"/>
    <property type="evidence" value="ECO:0007669"/>
    <property type="project" value="TreeGrafter"/>
</dbReference>
<dbReference type="AlphaFoldDB" id="A0A9P1NCK6"/>
<sequence>MDIVEDDSVQNNNKCAHVEKKTEKELKFIGEPISNTSIDLKKVSKKLGFQVSLSLVFFFVELIVGILCKSVALVADSYHMISDVTALVVAFACLRLANKTTKSNTYGLVRMEAVGGLFNGLFLFTVCLSIFQEAAQRLINPSTIKEPEFVMAVGVIGLVINIVGLFLMHGEHGHSHGGGGHGHSHGGAAKKNGATKNHGHSHEKAKDAEPLMMIEEVREKRLNSGISLEKVTPYNGITKQLLDSMSTIDSGSEHDETDETTKKSKKSKKTKNVNIMGVYLHLLSDAIGSVIVILTSIVVIFFKDWRFTPYLDPVLSMCLASMMSVTSIQLIVNASYILLRKSPRGFNVEKLQADVKKINGVVTVNDVKAWPLTGSRIVASVRVLVCNPIIYPSVSKKIKILFHDNGCHSVSIEPTFEEECMQKINEST</sequence>
<feature type="region of interest" description="Disordered" evidence="7">
    <location>
        <begin position="174"/>
        <end position="210"/>
    </location>
</feature>
<comment type="subcellular location">
    <subcellularLocation>
        <location evidence="1">Membrane</location>
        <topology evidence="1">Multi-pass membrane protein</topology>
    </subcellularLocation>
</comment>
<dbReference type="EMBL" id="CANHGI010000006">
    <property type="protein sequence ID" value="CAI5456627.1"/>
    <property type="molecule type" value="Genomic_DNA"/>
</dbReference>
<comment type="caution">
    <text evidence="10">The sequence shown here is derived from an EMBL/GenBank/DDBJ whole genome shotgun (WGS) entry which is preliminary data.</text>
</comment>
<keyword evidence="5 8" id="KW-1133">Transmembrane helix</keyword>
<keyword evidence="4" id="KW-0862">Zinc</keyword>
<feature type="transmembrane region" description="Helical" evidence="8">
    <location>
        <begin position="109"/>
        <end position="131"/>
    </location>
</feature>
<protein>
    <recommendedName>
        <fullName evidence="9">Cation efflux protein transmembrane domain-containing protein</fullName>
    </recommendedName>
</protein>
<dbReference type="OrthoDB" id="29444at2759"/>
<evidence type="ECO:0000256" key="5">
    <source>
        <dbReference type="ARBA" id="ARBA00022989"/>
    </source>
</evidence>
<feature type="domain" description="Cation efflux protein transmembrane" evidence="9">
    <location>
        <begin position="52"/>
        <end position="339"/>
    </location>
</feature>
<evidence type="ECO:0000256" key="6">
    <source>
        <dbReference type="ARBA" id="ARBA00023136"/>
    </source>
</evidence>
<keyword evidence="3 8" id="KW-0812">Transmembrane</keyword>
<evidence type="ECO:0000256" key="4">
    <source>
        <dbReference type="ARBA" id="ARBA00022833"/>
    </source>
</evidence>
<reference evidence="10" key="1">
    <citation type="submission" date="2022-11" db="EMBL/GenBank/DDBJ databases">
        <authorList>
            <person name="Kikuchi T."/>
        </authorList>
    </citation>
    <scope>NUCLEOTIDE SEQUENCE</scope>
    <source>
        <strain evidence="10">PS1010</strain>
    </source>
</reference>
<dbReference type="GO" id="GO:0016020">
    <property type="term" value="C:membrane"/>
    <property type="evidence" value="ECO:0007669"/>
    <property type="project" value="UniProtKB-SubCell"/>
</dbReference>
<dbReference type="Proteomes" id="UP001152747">
    <property type="component" value="Unassembled WGS sequence"/>
</dbReference>
<dbReference type="SUPFAM" id="SSF161111">
    <property type="entry name" value="Cation efflux protein transmembrane domain-like"/>
    <property type="match status" value="1"/>
</dbReference>
<keyword evidence="11" id="KW-1185">Reference proteome</keyword>
<dbReference type="Gene3D" id="1.20.1510.10">
    <property type="entry name" value="Cation efflux protein transmembrane domain"/>
    <property type="match status" value="2"/>
</dbReference>
<feature type="transmembrane region" description="Helical" evidence="8">
    <location>
        <begin position="278"/>
        <end position="302"/>
    </location>
</feature>
<feature type="transmembrane region" description="Helical" evidence="8">
    <location>
        <begin position="314"/>
        <end position="339"/>
    </location>
</feature>
<feature type="transmembrane region" description="Helical" evidence="8">
    <location>
        <begin position="51"/>
        <end position="72"/>
    </location>
</feature>
<dbReference type="NCBIfam" id="TIGR01297">
    <property type="entry name" value="CDF"/>
    <property type="match status" value="1"/>
</dbReference>
<dbReference type="Pfam" id="PF01545">
    <property type="entry name" value="Cation_efflux"/>
    <property type="match status" value="1"/>
</dbReference>
<evidence type="ECO:0000256" key="1">
    <source>
        <dbReference type="ARBA" id="ARBA00004141"/>
    </source>
</evidence>